<dbReference type="InterPro" id="IPR058792">
    <property type="entry name" value="Beta-barrel_RND_2"/>
</dbReference>
<organism evidence="4 5">
    <name type="scientific">Comamonas nitrativorans</name>
    <dbReference type="NCBI Taxonomy" id="108437"/>
    <lineage>
        <taxon>Bacteria</taxon>
        <taxon>Pseudomonadati</taxon>
        <taxon>Pseudomonadota</taxon>
        <taxon>Betaproteobacteria</taxon>
        <taxon>Burkholderiales</taxon>
        <taxon>Comamonadaceae</taxon>
        <taxon>Comamonas</taxon>
    </lineage>
</organism>
<dbReference type="RefSeq" id="WP_377724362.1">
    <property type="nucleotide sequence ID" value="NZ_JBHSEW010000003.1"/>
</dbReference>
<accession>A0ABV9GW47</accession>
<comment type="similarity">
    <text evidence="1">Belongs to the membrane fusion protein (MFP) (TC 8.A.1) family.</text>
</comment>
<dbReference type="PANTHER" id="PTHR30469:SF15">
    <property type="entry name" value="HLYD FAMILY OF SECRETION PROTEINS"/>
    <property type="match status" value="1"/>
</dbReference>
<dbReference type="InterPro" id="IPR058647">
    <property type="entry name" value="BSH_CzcB-like"/>
</dbReference>
<feature type="domain" description="CzcB-like barrel-sandwich hybrid" evidence="3">
    <location>
        <begin position="58"/>
        <end position="229"/>
    </location>
</feature>
<dbReference type="Gene3D" id="2.40.420.20">
    <property type="match status" value="1"/>
</dbReference>
<dbReference type="NCBIfam" id="TIGR01730">
    <property type="entry name" value="RND_mfp"/>
    <property type="match status" value="1"/>
</dbReference>
<name>A0ABV9GW47_9BURK</name>
<evidence type="ECO:0000313" key="5">
    <source>
        <dbReference type="Proteomes" id="UP001595967"/>
    </source>
</evidence>
<reference evidence="5" key="1">
    <citation type="journal article" date="2019" name="Int. J. Syst. Evol. Microbiol.">
        <title>The Global Catalogue of Microorganisms (GCM) 10K type strain sequencing project: providing services to taxonomists for standard genome sequencing and annotation.</title>
        <authorList>
            <consortium name="The Broad Institute Genomics Platform"/>
            <consortium name="The Broad Institute Genome Sequencing Center for Infectious Disease"/>
            <person name="Wu L."/>
            <person name="Ma J."/>
        </authorList>
    </citation>
    <scope>NUCLEOTIDE SEQUENCE [LARGE SCALE GENOMIC DNA]</scope>
    <source>
        <strain evidence="5">JCM 11650</strain>
    </source>
</reference>
<proteinExistence type="inferred from homology"/>
<dbReference type="InterPro" id="IPR006143">
    <property type="entry name" value="RND_pump_MFP"/>
</dbReference>
<dbReference type="Gene3D" id="2.40.30.170">
    <property type="match status" value="1"/>
</dbReference>
<evidence type="ECO:0000313" key="4">
    <source>
        <dbReference type="EMBL" id="MFC4621465.1"/>
    </source>
</evidence>
<comment type="caution">
    <text evidence="4">The sequence shown here is derived from an EMBL/GenBank/DDBJ whole genome shotgun (WGS) entry which is preliminary data.</text>
</comment>
<evidence type="ECO:0000259" key="2">
    <source>
        <dbReference type="Pfam" id="PF25954"/>
    </source>
</evidence>
<sequence length="393" mass="42505">MRRRTVVITLAVGAAAVLFADAVVQKMRGPVLPAYEVAVQPLVQTVVATGRVSAVSRAQVGSSITGIVRERRVREGDQVRPGDVLAVLQSDVQEAELRQARAALAELQHSTRPQAHKAWQQARTQWQQAQRELQRRTALVAQQAIAHEELEQAAQAENQARIAMEQAQLQARSLQSGQPQEALALARVASAQAALDKTIIRAEMAGTILTRNAEPGDVVQAGQVLFDMARAEDTEVLVALDEKNLETLALGQPATCIADAYPHQPFTAQVSFIAPRIDPQRGTVDVRLTVAPVPEFLRQDMTISVNIQTGQQEQAIAIPNDAIAGLGQGTPQAWVVEDGRIQRRTLHLGLRGLAQTQVLQGVQPGDWVLADGQAALTPGQRVQVQAQKLPWAP</sequence>
<dbReference type="EMBL" id="JBHSEW010000003">
    <property type="protein sequence ID" value="MFC4621465.1"/>
    <property type="molecule type" value="Genomic_DNA"/>
</dbReference>
<dbReference type="PANTHER" id="PTHR30469">
    <property type="entry name" value="MULTIDRUG RESISTANCE PROTEIN MDTA"/>
    <property type="match status" value="1"/>
</dbReference>
<keyword evidence="5" id="KW-1185">Reference proteome</keyword>
<evidence type="ECO:0000256" key="1">
    <source>
        <dbReference type="ARBA" id="ARBA00009477"/>
    </source>
</evidence>
<dbReference type="Gene3D" id="1.10.287.470">
    <property type="entry name" value="Helix hairpin bin"/>
    <property type="match status" value="1"/>
</dbReference>
<dbReference type="Proteomes" id="UP001595967">
    <property type="component" value="Unassembled WGS sequence"/>
</dbReference>
<dbReference type="SUPFAM" id="SSF111369">
    <property type="entry name" value="HlyD-like secretion proteins"/>
    <property type="match status" value="1"/>
</dbReference>
<dbReference type="Gene3D" id="2.40.50.100">
    <property type="match status" value="1"/>
</dbReference>
<evidence type="ECO:0000259" key="3">
    <source>
        <dbReference type="Pfam" id="PF25973"/>
    </source>
</evidence>
<protein>
    <submittedName>
        <fullName evidence="4">Efflux RND transporter periplasmic adaptor subunit</fullName>
    </submittedName>
</protein>
<dbReference type="Pfam" id="PF25973">
    <property type="entry name" value="BSH_CzcB"/>
    <property type="match status" value="1"/>
</dbReference>
<feature type="domain" description="CusB-like beta-barrel" evidence="2">
    <location>
        <begin position="238"/>
        <end position="309"/>
    </location>
</feature>
<gene>
    <name evidence="4" type="ORF">ACFO3A_04480</name>
</gene>
<dbReference type="Pfam" id="PF25954">
    <property type="entry name" value="Beta-barrel_RND_2"/>
    <property type="match status" value="1"/>
</dbReference>